<protein>
    <submittedName>
        <fullName evidence="1">Uncharacterized protein</fullName>
    </submittedName>
</protein>
<dbReference type="Proteomes" id="UP000236752">
    <property type="component" value="Unassembled WGS sequence"/>
</dbReference>
<evidence type="ECO:0000313" key="1">
    <source>
        <dbReference type="EMBL" id="SEG43487.1"/>
    </source>
</evidence>
<sequence>MTTNVNQQVSEAIRQQISAALSAKIDPGFTVIRYPSGFAYVLQYGASAYYNPATLELIDQLVVSNGDGTADIAGSRFSSRYCDILNASTFNVSTADAKAQDAANREFSKASDDLVKQFEKDLGRIRKQQLQGKDGRTIDKILFVEQYIEEHYVGAGKSWPISLTGLETKFSGWSLKAQNMRRSMKLQQDAMNLLSQASQNVKAPDQQNGGMQTGPTDWVPAYKGLPDVTDLATSITSGTPQMNVTLEFDNTGNNTMKMQVDNQSIGPITPSMLQFSISAQDGSQQRSAEDLWTAASRVIMDIDYCGVTLVSSHPQDIADDLSTGWYSQNVISQLAQKTGQDVTGFQLQSSLFDAGTLFGKGKTFARVKTFVISDDPTITLWFYGINKSDVDQKFSVQSKAELTVGGIAAFGTKTTQYQVNSVQDDGAAVKVVIMPDTSQSAALPEKQRAHVIGGVLDFPS</sequence>
<dbReference type="AlphaFoldDB" id="A0A1H6A630"/>
<gene>
    <name evidence="1" type="ORF">SAMN04488045_2834</name>
</gene>
<evidence type="ECO:0000313" key="2">
    <source>
        <dbReference type="Proteomes" id="UP000236752"/>
    </source>
</evidence>
<dbReference type="EMBL" id="FNUZ01000004">
    <property type="protein sequence ID" value="SEG43487.1"/>
    <property type="molecule type" value="Genomic_DNA"/>
</dbReference>
<keyword evidence="2" id="KW-1185">Reference proteome</keyword>
<proteinExistence type="predicted"/>
<dbReference type="OrthoDB" id="9113695at2"/>
<dbReference type="RefSeq" id="WP_103911146.1">
    <property type="nucleotide sequence ID" value="NZ_FNUZ01000004.1"/>
</dbReference>
<organism evidence="1 2">
    <name type="scientific">Thalassococcus halodurans</name>
    <dbReference type="NCBI Taxonomy" id="373675"/>
    <lineage>
        <taxon>Bacteria</taxon>
        <taxon>Pseudomonadati</taxon>
        <taxon>Pseudomonadota</taxon>
        <taxon>Alphaproteobacteria</taxon>
        <taxon>Rhodobacterales</taxon>
        <taxon>Roseobacteraceae</taxon>
        <taxon>Thalassococcus</taxon>
    </lineage>
</organism>
<name>A0A1H6A630_9RHOB</name>
<reference evidence="1 2" key="1">
    <citation type="submission" date="2016-10" db="EMBL/GenBank/DDBJ databases">
        <authorList>
            <person name="de Groot N.N."/>
        </authorList>
    </citation>
    <scope>NUCLEOTIDE SEQUENCE [LARGE SCALE GENOMIC DNA]</scope>
    <source>
        <strain evidence="1 2">DSM 26915</strain>
    </source>
</reference>
<accession>A0A1H6A630</accession>